<name>A0A9Q1CPB2_HOLLE</name>
<dbReference type="OrthoDB" id="120976at2759"/>
<feature type="compositionally biased region" description="Polar residues" evidence="1">
    <location>
        <begin position="17"/>
        <end position="27"/>
    </location>
</feature>
<evidence type="ECO:0000256" key="1">
    <source>
        <dbReference type="SAM" id="MobiDB-lite"/>
    </source>
</evidence>
<comment type="caution">
    <text evidence="3">The sequence shown here is derived from an EMBL/GenBank/DDBJ whole genome shotgun (WGS) entry which is preliminary data.</text>
</comment>
<protein>
    <submittedName>
        <fullName evidence="3">NLR family CARD domain-containing protein 4</fullName>
    </submittedName>
</protein>
<dbReference type="AlphaFoldDB" id="A0A9Q1CPB2"/>
<feature type="compositionally biased region" description="Basic and acidic residues" evidence="1">
    <location>
        <begin position="1"/>
        <end position="13"/>
    </location>
</feature>
<keyword evidence="4" id="KW-1185">Reference proteome</keyword>
<accession>A0A9Q1CPB2</accession>
<evidence type="ECO:0000313" key="4">
    <source>
        <dbReference type="Proteomes" id="UP001152320"/>
    </source>
</evidence>
<dbReference type="CDD" id="cd01120">
    <property type="entry name" value="RecA-like_superfamily"/>
    <property type="match status" value="1"/>
</dbReference>
<dbReference type="InterPro" id="IPR007111">
    <property type="entry name" value="NACHT_NTPase"/>
</dbReference>
<dbReference type="Pfam" id="PF05729">
    <property type="entry name" value="NACHT"/>
    <property type="match status" value="1"/>
</dbReference>
<dbReference type="EMBL" id="JAIZAY010000001">
    <property type="protein sequence ID" value="KAJ8048159.1"/>
    <property type="molecule type" value="Genomic_DNA"/>
</dbReference>
<feature type="domain" description="NACHT" evidence="2">
    <location>
        <begin position="288"/>
        <end position="411"/>
    </location>
</feature>
<evidence type="ECO:0000313" key="3">
    <source>
        <dbReference type="EMBL" id="KAJ8048159.1"/>
    </source>
</evidence>
<sequence>MDNILRIENEVPLEHPQSYSSTSSTDQRLTERSDYVEGAGSSSVEPQSTSTSDKPQADPLTESDKSFSTVQQATHPPDHVEHAKYFEEQKMDIDASALEQRANPRRKDVLTPGDDPTGYGQFCVVLQSLLNRSQSETLATWFGYPPAKIDSIKISDNPSTVLVQLMDARGEISPTDISRLINALESHTISLHGVARKIKEAFSRSPSNDSLTTSTYGAHDKIVLLVKQLKSVYRNLCAKIRPVPFRHEKFNIAQIFVESELQFIQRGTVQQTLTSYTEIFTNEKCVSKRRIITGDPGFGKSTLALQIANDWVKGDDESSMKHVQILILLRLRELNNLSSFYTAIKALLLPRDTTLTEHDLRCILSRSARVVIILDGYDEFPEKGQSRSDIESIIRGQMFLDFEVILLTRTSCQPLDVSHDTILIRMTGFNNASRDAYIQKVVAYGETENADKIRKFVSEKLAVDLYKVPLLFAMISHMADKMDKFRNMKSIADFFRHAVECFRVHGQIKEMGDSRGRYVQLHEDHSALEKTAFESLTTMKFCWRRESLRQKIGGDLYDKYVQTGILIEEDVYNFDDIGYRRETRFCHKMFMEWFAAQHVVREATRNETDCELWFESLGENGKLQTPTEQKIHILKNLNPRHVEYMFRFACGLNVDAGRKVILHLVLTGHPWQTLLMFITEWGGSLDSVLDILPIIGKNSIVLNGDDCVPFQERTIECLNLLSKRKVIPLAMLELQNCLDLSSLSTGNISLESGLSLPVTETLTLLILDFGVMMSKEEVGGILKYATKCKRLKKMTFGYCLLPRYMDFSECLPVLRWRYVTVFWHFGARSHSYCLDFESGEWRNEANDKLCNSVEYSIMAGEILPLHMKDEGNRRRKSRKLQE</sequence>
<dbReference type="PANTHER" id="PTHR46312">
    <property type="entry name" value="NACHT DOMAIN-CONTAINING PROTEIN"/>
    <property type="match status" value="1"/>
</dbReference>
<dbReference type="PANTHER" id="PTHR46312:SF2">
    <property type="entry name" value="NUCLEOTIDE-BINDING OLIGOMERIZATION DOMAIN-CONTAINING PROTEIN 2-LIKE"/>
    <property type="match status" value="1"/>
</dbReference>
<dbReference type="InterPro" id="IPR027417">
    <property type="entry name" value="P-loop_NTPase"/>
</dbReference>
<organism evidence="3 4">
    <name type="scientific">Holothuria leucospilota</name>
    <name type="common">Black long sea cucumber</name>
    <name type="synonym">Mertensiothuria leucospilota</name>
    <dbReference type="NCBI Taxonomy" id="206669"/>
    <lineage>
        <taxon>Eukaryota</taxon>
        <taxon>Metazoa</taxon>
        <taxon>Echinodermata</taxon>
        <taxon>Eleutherozoa</taxon>
        <taxon>Echinozoa</taxon>
        <taxon>Holothuroidea</taxon>
        <taxon>Aspidochirotacea</taxon>
        <taxon>Aspidochirotida</taxon>
        <taxon>Holothuriidae</taxon>
        <taxon>Holothuria</taxon>
    </lineage>
</organism>
<reference evidence="3" key="1">
    <citation type="submission" date="2021-10" db="EMBL/GenBank/DDBJ databases">
        <title>Tropical sea cucumber genome reveals ecological adaptation and Cuvierian tubules defense mechanism.</title>
        <authorList>
            <person name="Chen T."/>
        </authorList>
    </citation>
    <scope>NUCLEOTIDE SEQUENCE</scope>
    <source>
        <strain evidence="3">Nanhai2018</strain>
        <tissue evidence="3">Muscle</tissue>
    </source>
</reference>
<dbReference type="SUPFAM" id="SSF52540">
    <property type="entry name" value="P-loop containing nucleoside triphosphate hydrolases"/>
    <property type="match status" value="1"/>
</dbReference>
<feature type="region of interest" description="Disordered" evidence="1">
    <location>
        <begin position="1"/>
        <end position="78"/>
    </location>
</feature>
<dbReference type="PROSITE" id="PS50837">
    <property type="entry name" value="NACHT"/>
    <property type="match status" value="1"/>
</dbReference>
<dbReference type="Gene3D" id="3.40.50.300">
    <property type="entry name" value="P-loop containing nucleotide triphosphate hydrolases"/>
    <property type="match status" value="1"/>
</dbReference>
<dbReference type="Proteomes" id="UP001152320">
    <property type="component" value="Chromosome 1"/>
</dbReference>
<feature type="compositionally biased region" description="Low complexity" evidence="1">
    <location>
        <begin position="41"/>
        <end position="52"/>
    </location>
</feature>
<proteinExistence type="predicted"/>
<gene>
    <name evidence="3" type="ORF">HOLleu_00350</name>
</gene>
<evidence type="ECO:0000259" key="2">
    <source>
        <dbReference type="PROSITE" id="PS50837"/>
    </source>
</evidence>